<reference evidence="3" key="1">
    <citation type="journal article" date="2017" name="Nature">
        <title>The sunflower genome provides insights into oil metabolism, flowering and Asterid evolution.</title>
        <authorList>
            <person name="Badouin H."/>
            <person name="Gouzy J."/>
            <person name="Grassa C.J."/>
            <person name="Murat F."/>
            <person name="Staton S.E."/>
            <person name="Cottret L."/>
            <person name="Lelandais-Briere C."/>
            <person name="Owens G.L."/>
            <person name="Carrere S."/>
            <person name="Mayjonade B."/>
            <person name="Legrand L."/>
            <person name="Gill N."/>
            <person name="Kane N.C."/>
            <person name="Bowers J.E."/>
            <person name="Hubner S."/>
            <person name="Bellec A."/>
            <person name="Berard A."/>
            <person name="Berges H."/>
            <person name="Blanchet N."/>
            <person name="Boniface M.C."/>
            <person name="Brunel D."/>
            <person name="Catrice O."/>
            <person name="Chaidir N."/>
            <person name="Claudel C."/>
            <person name="Donnadieu C."/>
            <person name="Faraut T."/>
            <person name="Fievet G."/>
            <person name="Helmstetter N."/>
            <person name="King M."/>
            <person name="Knapp S.J."/>
            <person name="Lai Z."/>
            <person name="Le Paslier M.C."/>
            <person name="Lippi Y."/>
            <person name="Lorenzon L."/>
            <person name="Mandel J.R."/>
            <person name="Marage G."/>
            <person name="Marchand G."/>
            <person name="Marquand E."/>
            <person name="Bret-Mestries E."/>
            <person name="Morien E."/>
            <person name="Nambeesan S."/>
            <person name="Nguyen T."/>
            <person name="Pegot-Espagnet P."/>
            <person name="Pouilly N."/>
            <person name="Raftis F."/>
            <person name="Sallet E."/>
            <person name="Schiex T."/>
            <person name="Thomas J."/>
            <person name="Vandecasteele C."/>
            <person name="Vares D."/>
            <person name="Vear F."/>
            <person name="Vautrin S."/>
            <person name="Crespi M."/>
            <person name="Mangin B."/>
            <person name="Burke J.M."/>
            <person name="Salse J."/>
            <person name="Munos S."/>
            <person name="Vincourt P."/>
            <person name="Rieseberg L.H."/>
            <person name="Langlade N.B."/>
        </authorList>
    </citation>
    <scope>NUCLEOTIDE SEQUENCE [LARGE SCALE GENOMIC DNA]</scope>
    <source>
        <strain evidence="3">cv. SF193</strain>
    </source>
</reference>
<proteinExistence type="predicted"/>
<feature type="transmembrane region" description="Helical" evidence="1">
    <location>
        <begin position="61"/>
        <end position="80"/>
    </location>
</feature>
<evidence type="ECO:0000313" key="2">
    <source>
        <dbReference type="EMBL" id="OTG37192.1"/>
    </source>
</evidence>
<sequence>MIQPCHLQRPPRSAKSPVPHRDCRNFIFITSISLHTTSGCHVVPIFHGCRLVRSVTSTSRLSSGLFTATISIRLIIEMIFKTKQDLGWTRYTPRIIYLLLLCYIMKQCCYFFLNLV</sequence>
<keyword evidence="1" id="KW-0812">Transmembrane</keyword>
<accession>A0A251VQ81</accession>
<protein>
    <submittedName>
        <fullName evidence="2">Uncharacterized protein</fullName>
    </submittedName>
</protein>
<dbReference type="AlphaFoldDB" id="A0A251VQ81"/>
<keyword evidence="3" id="KW-1185">Reference proteome</keyword>
<name>A0A251VQ81_HELAN</name>
<gene>
    <name evidence="2" type="ORF">HannXRQ_Chr01g0016121</name>
</gene>
<evidence type="ECO:0000256" key="1">
    <source>
        <dbReference type="SAM" id="Phobius"/>
    </source>
</evidence>
<organism evidence="2 3">
    <name type="scientific">Helianthus annuus</name>
    <name type="common">Common sunflower</name>
    <dbReference type="NCBI Taxonomy" id="4232"/>
    <lineage>
        <taxon>Eukaryota</taxon>
        <taxon>Viridiplantae</taxon>
        <taxon>Streptophyta</taxon>
        <taxon>Embryophyta</taxon>
        <taxon>Tracheophyta</taxon>
        <taxon>Spermatophyta</taxon>
        <taxon>Magnoliopsida</taxon>
        <taxon>eudicotyledons</taxon>
        <taxon>Gunneridae</taxon>
        <taxon>Pentapetalae</taxon>
        <taxon>asterids</taxon>
        <taxon>campanulids</taxon>
        <taxon>Asterales</taxon>
        <taxon>Asteraceae</taxon>
        <taxon>Asteroideae</taxon>
        <taxon>Heliantheae alliance</taxon>
        <taxon>Heliantheae</taxon>
        <taxon>Helianthus</taxon>
    </lineage>
</organism>
<keyword evidence="1" id="KW-0472">Membrane</keyword>
<dbReference type="EMBL" id="CM007890">
    <property type="protein sequence ID" value="OTG37192.1"/>
    <property type="molecule type" value="Genomic_DNA"/>
</dbReference>
<dbReference type="Proteomes" id="UP000215914">
    <property type="component" value="Chromosome 1"/>
</dbReference>
<keyword evidence="1" id="KW-1133">Transmembrane helix</keyword>
<dbReference type="InParanoid" id="A0A251VQ81"/>
<evidence type="ECO:0000313" key="3">
    <source>
        <dbReference type="Proteomes" id="UP000215914"/>
    </source>
</evidence>
<feature type="transmembrane region" description="Helical" evidence="1">
    <location>
        <begin position="95"/>
        <end position="113"/>
    </location>
</feature>